<evidence type="ECO:0000259" key="1">
    <source>
        <dbReference type="Pfam" id="PF16565"/>
    </source>
</evidence>
<evidence type="ECO:0000313" key="3">
    <source>
        <dbReference type="Proteomes" id="UP000663852"/>
    </source>
</evidence>
<dbReference type="EMBL" id="CAJNOJ010000011">
    <property type="protein sequence ID" value="CAF0789393.1"/>
    <property type="molecule type" value="Genomic_DNA"/>
</dbReference>
<name>A0A813RY65_ADIRI</name>
<dbReference type="InterPro" id="IPR032341">
    <property type="entry name" value="MITD1_C"/>
</dbReference>
<dbReference type="InterPro" id="IPR038113">
    <property type="entry name" value="MITD1_C_sf"/>
</dbReference>
<dbReference type="AlphaFoldDB" id="A0A813RY65"/>
<comment type="caution">
    <text evidence="2">The sequence shown here is derived from an EMBL/GenBank/DDBJ whole genome shotgun (WGS) entry which is preliminary data.</text>
</comment>
<organism evidence="2 3">
    <name type="scientific">Adineta ricciae</name>
    <name type="common">Rotifer</name>
    <dbReference type="NCBI Taxonomy" id="249248"/>
    <lineage>
        <taxon>Eukaryota</taxon>
        <taxon>Metazoa</taxon>
        <taxon>Spiralia</taxon>
        <taxon>Gnathifera</taxon>
        <taxon>Rotifera</taxon>
        <taxon>Eurotatoria</taxon>
        <taxon>Bdelloidea</taxon>
        <taxon>Adinetida</taxon>
        <taxon>Adinetidae</taxon>
        <taxon>Adineta</taxon>
    </lineage>
</organism>
<gene>
    <name evidence="2" type="ORF">EDS130_LOCUS4265</name>
</gene>
<feature type="domain" description="MITD1 C-terminal phospholipase D-like" evidence="1">
    <location>
        <begin position="2"/>
        <end position="66"/>
    </location>
</feature>
<sequence>MKRHSIDLTINYVTGLHDREIRLNDGWIIKIGRGLDFYKPPECKLSIGYYDLDLRPCHQTTIDIFHIERLQASS</sequence>
<reference evidence="2" key="1">
    <citation type="submission" date="2021-02" db="EMBL/GenBank/DDBJ databases">
        <authorList>
            <person name="Nowell W R."/>
        </authorList>
    </citation>
    <scope>NUCLEOTIDE SEQUENCE</scope>
</reference>
<protein>
    <recommendedName>
        <fullName evidence="1">MITD1 C-terminal phospholipase D-like domain-containing protein</fullName>
    </recommendedName>
</protein>
<dbReference type="OrthoDB" id="19553at2759"/>
<dbReference type="Gene3D" id="3.30.870.30">
    <property type="entry name" value="MITD, C-terminal phospholipase D-like domain"/>
    <property type="match status" value="1"/>
</dbReference>
<proteinExistence type="predicted"/>
<accession>A0A813RY65</accession>
<evidence type="ECO:0000313" key="2">
    <source>
        <dbReference type="EMBL" id="CAF0789393.1"/>
    </source>
</evidence>
<dbReference type="Pfam" id="PF16565">
    <property type="entry name" value="MIT_C"/>
    <property type="match status" value="1"/>
</dbReference>
<dbReference type="Proteomes" id="UP000663852">
    <property type="component" value="Unassembled WGS sequence"/>
</dbReference>